<evidence type="ECO:0008006" key="4">
    <source>
        <dbReference type="Google" id="ProtNLM"/>
    </source>
</evidence>
<keyword evidence="1" id="KW-0732">Signal</keyword>
<reference evidence="2 3" key="1">
    <citation type="submission" date="2019-05" db="EMBL/GenBank/DDBJ databases">
        <authorList>
            <person name="Zhang J.-Y."/>
            <person name="Feg X."/>
            <person name="Du Z.-J."/>
        </authorList>
    </citation>
    <scope>NUCLEOTIDE SEQUENCE [LARGE SCALE GENOMIC DNA]</scope>
    <source>
        <strain evidence="2 3">RZ26</strain>
    </source>
</reference>
<gene>
    <name evidence="2" type="ORF">FEE95_20905</name>
</gene>
<feature type="chain" id="PRO_5024434070" description="LamG domain-containing protein" evidence="1">
    <location>
        <begin position="23"/>
        <end position="378"/>
    </location>
</feature>
<dbReference type="Proteomes" id="UP000310314">
    <property type="component" value="Unassembled WGS sequence"/>
</dbReference>
<evidence type="ECO:0000313" key="2">
    <source>
        <dbReference type="EMBL" id="TMM52150.1"/>
    </source>
</evidence>
<evidence type="ECO:0000256" key="1">
    <source>
        <dbReference type="SAM" id="SignalP"/>
    </source>
</evidence>
<dbReference type="EMBL" id="VATY01000006">
    <property type="protein sequence ID" value="TMM52150.1"/>
    <property type="molecule type" value="Genomic_DNA"/>
</dbReference>
<keyword evidence="3" id="KW-1185">Reference proteome</keyword>
<proteinExistence type="predicted"/>
<comment type="caution">
    <text evidence="2">The sequence shown here is derived from an EMBL/GenBank/DDBJ whole genome shotgun (WGS) entry which is preliminary data.</text>
</comment>
<feature type="signal peptide" evidence="1">
    <location>
        <begin position="1"/>
        <end position="22"/>
    </location>
</feature>
<dbReference type="OrthoDB" id="9808753at2"/>
<accession>A0A5S3PDU3</accession>
<name>A0A5S3PDU3_9FLAO</name>
<dbReference type="RefSeq" id="WP_138659993.1">
    <property type="nucleotide sequence ID" value="NZ_VATY01000006.1"/>
</dbReference>
<dbReference type="AlphaFoldDB" id="A0A5S3PDU3"/>
<sequence>MKNLSGLLAVLALFLCTLFSFGQTNLIQNSSWGDINPSTNLPRYFAPYGANFGAVNTVEIGMGPHNNMVTLWKGVANLNTGQGENQDGGPISAFFNPDISKSYRFTVWVKKQNSFDGKVLLGPQVYDAGTNKMVLDANGNTVAAPYCVNGDLPSLDEWYLFVGFIHESTYDLANNPTQSMVYDQFGNAVTSLSLTDFKFDPNAVRMRILNIQVQNANAADEIFFYAPTLYEINSQMPSITSILSPVSTANTVWNVDGSDLNYVDGNVGIGTGNPGAWKLAVNGNIRAKEIKVETGWADYVFADDYVLPSLEEVERHIKEKGHLINIPSAEAIESNGVQLGEMNKLLLEKIEELTLYIIQQNKDQKELETRILELENQQ</sequence>
<organism evidence="2 3">
    <name type="scientific">Maribacter algarum</name>
    <name type="common">ex Zhang et al. 2020</name>
    <dbReference type="NCBI Taxonomy" id="2578118"/>
    <lineage>
        <taxon>Bacteria</taxon>
        <taxon>Pseudomonadati</taxon>
        <taxon>Bacteroidota</taxon>
        <taxon>Flavobacteriia</taxon>
        <taxon>Flavobacteriales</taxon>
        <taxon>Flavobacteriaceae</taxon>
        <taxon>Maribacter</taxon>
    </lineage>
</organism>
<evidence type="ECO:0000313" key="3">
    <source>
        <dbReference type="Proteomes" id="UP000310314"/>
    </source>
</evidence>
<protein>
    <recommendedName>
        <fullName evidence="4">LamG domain-containing protein</fullName>
    </recommendedName>
</protein>